<dbReference type="GO" id="GO:0016787">
    <property type="term" value="F:hydrolase activity"/>
    <property type="evidence" value="ECO:0007669"/>
    <property type="project" value="UniProtKB-KW"/>
</dbReference>
<dbReference type="RefSeq" id="WP_378608220.1">
    <property type="nucleotide sequence ID" value="NZ_JBHSQN010000013.1"/>
</dbReference>
<dbReference type="PANTHER" id="PTHR43056:SF10">
    <property type="entry name" value="COCE_NOND FAMILY, PUTATIVE (AFU_ORTHOLOGUE AFUA_7G00600)-RELATED"/>
    <property type="match status" value="1"/>
</dbReference>
<evidence type="ECO:0000313" key="5">
    <source>
        <dbReference type="Proteomes" id="UP001596223"/>
    </source>
</evidence>
<dbReference type="InterPro" id="IPR000383">
    <property type="entry name" value="Xaa-Pro-like_dom"/>
</dbReference>
<sequence length="677" mass="72469">MITHRGRLAALVAAVVVFAGAVASAPVGQASPNAEGLDAQFVATHSAAQQYPNIFIEWDVPITMSDGTVLKANVYHPAGADGQPIAAPTPTIVNMTPYTKLVSNVADSTLSVPGLSELLNPVLANLDFSPFGFSSLSDMLRIVPGGAARTFAVDRNLIRSGYTQVVVDVRGTGFSQGTWQVFGEREQLDGPEVVDWAAKQGWSNGKIGMSGVSYSGINQVQTAQRHPEALKAIFPIVPGSDLIRDVAAPGGNLGIGFIPMWLLAVNGAKLLPDMVSILTGTFDSVWLADRIRDPFTFFNVLIAALSTPTVDQIPPELAPILDDDSPLRTSWIGKPDQVRVPTFVYGGWHDLFTHTTPQIYNAVDVPAEQKKLVMDDIYHITLSSGMGQPGGPAPLDALQRAWFDKWLKGIDNGIDRYDPVALWQQGSEQWTSDVSFPRPGMEYRRMYLDGASSGTAPGARFDGSLVTEPGAAQRVSIEPGLTTLCSRDAARGMAGLLPLPDVCLKDARIAESAGLTFTSAPVTGPTRISGSIAAHLNTVLDATDGYWTVTVNDVAPDGRSTVWTQGQVMASLRAVDESKSTRSPNGDYTEPFPFLTLDSRQPVVPGEPTTVDISIRGTDGVLLPGHRLRVDVFPSNFPSVVPLRPLLNESGLKTQHLELDPARPSWVNIPLGADPGW</sequence>
<dbReference type="Proteomes" id="UP001596223">
    <property type="component" value="Unassembled WGS sequence"/>
</dbReference>
<feature type="signal peptide" evidence="2">
    <location>
        <begin position="1"/>
        <end position="25"/>
    </location>
</feature>
<feature type="chain" id="PRO_5046242723" evidence="2">
    <location>
        <begin position="26"/>
        <end position="677"/>
    </location>
</feature>
<dbReference type="InterPro" id="IPR050585">
    <property type="entry name" value="Xaa-Pro_dipeptidyl-ppase/CocE"/>
</dbReference>
<evidence type="ECO:0000259" key="3">
    <source>
        <dbReference type="SMART" id="SM00939"/>
    </source>
</evidence>
<keyword evidence="2" id="KW-0732">Signal</keyword>
<dbReference type="Gene3D" id="3.40.50.1820">
    <property type="entry name" value="alpha/beta hydrolase"/>
    <property type="match status" value="2"/>
</dbReference>
<protein>
    <submittedName>
        <fullName evidence="4">CocE/NonD family hydrolase</fullName>
    </submittedName>
</protein>
<dbReference type="NCBIfam" id="TIGR00976">
    <property type="entry name" value="CocE_NonD"/>
    <property type="match status" value="1"/>
</dbReference>
<evidence type="ECO:0000256" key="2">
    <source>
        <dbReference type="SAM" id="SignalP"/>
    </source>
</evidence>
<organism evidence="4 5">
    <name type="scientific">Nocardia lasii</name>
    <dbReference type="NCBI Taxonomy" id="1616107"/>
    <lineage>
        <taxon>Bacteria</taxon>
        <taxon>Bacillati</taxon>
        <taxon>Actinomycetota</taxon>
        <taxon>Actinomycetes</taxon>
        <taxon>Mycobacteriales</taxon>
        <taxon>Nocardiaceae</taxon>
        <taxon>Nocardia</taxon>
    </lineage>
</organism>
<reference evidence="5" key="1">
    <citation type="journal article" date="2019" name="Int. J. Syst. Evol. Microbiol.">
        <title>The Global Catalogue of Microorganisms (GCM) 10K type strain sequencing project: providing services to taxonomists for standard genome sequencing and annotation.</title>
        <authorList>
            <consortium name="The Broad Institute Genomics Platform"/>
            <consortium name="The Broad Institute Genome Sequencing Center for Infectious Disease"/>
            <person name="Wu L."/>
            <person name="Ma J."/>
        </authorList>
    </citation>
    <scope>NUCLEOTIDE SEQUENCE [LARGE SCALE GENOMIC DNA]</scope>
    <source>
        <strain evidence="5">CCUG 36956</strain>
    </source>
</reference>
<keyword evidence="1 4" id="KW-0378">Hydrolase</keyword>
<evidence type="ECO:0000256" key="1">
    <source>
        <dbReference type="ARBA" id="ARBA00022801"/>
    </source>
</evidence>
<comment type="caution">
    <text evidence="4">The sequence shown here is derived from an EMBL/GenBank/DDBJ whole genome shotgun (WGS) entry which is preliminary data.</text>
</comment>
<dbReference type="EMBL" id="JBHSQN010000013">
    <property type="protein sequence ID" value="MFC6013332.1"/>
    <property type="molecule type" value="Genomic_DNA"/>
</dbReference>
<dbReference type="SUPFAM" id="SSF53474">
    <property type="entry name" value="alpha/beta-Hydrolases"/>
    <property type="match status" value="1"/>
</dbReference>
<accession>A0ABW1JW90</accession>
<feature type="domain" description="Xaa-Pro dipeptidyl-peptidase C-terminal" evidence="3">
    <location>
        <begin position="400"/>
        <end position="665"/>
    </location>
</feature>
<dbReference type="InterPro" id="IPR005674">
    <property type="entry name" value="CocE/Ser_esterase"/>
</dbReference>
<dbReference type="InterPro" id="IPR013736">
    <property type="entry name" value="Xaa-Pro_dipept_C"/>
</dbReference>
<dbReference type="Pfam" id="PF02129">
    <property type="entry name" value="Peptidase_S15"/>
    <property type="match status" value="1"/>
</dbReference>
<keyword evidence="5" id="KW-1185">Reference proteome</keyword>
<gene>
    <name evidence="4" type="ORF">ACFP3H_19935</name>
</gene>
<dbReference type="PANTHER" id="PTHR43056">
    <property type="entry name" value="PEPTIDASE S9 PROLYL OLIGOPEPTIDASE"/>
    <property type="match status" value="1"/>
</dbReference>
<dbReference type="InterPro" id="IPR008979">
    <property type="entry name" value="Galactose-bd-like_sf"/>
</dbReference>
<dbReference type="Gene3D" id="2.60.120.260">
    <property type="entry name" value="Galactose-binding domain-like"/>
    <property type="match status" value="1"/>
</dbReference>
<evidence type="ECO:0000313" key="4">
    <source>
        <dbReference type="EMBL" id="MFC6013332.1"/>
    </source>
</evidence>
<proteinExistence type="predicted"/>
<dbReference type="SUPFAM" id="SSF49785">
    <property type="entry name" value="Galactose-binding domain-like"/>
    <property type="match status" value="1"/>
</dbReference>
<dbReference type="SMART" id="SM00939">
    <property type="entry name" value="PepX_C"/>
    <property type="match status" value="1"/>
</dbReference>
<name>A0ABW1JW90_9NOCA</name>
<dbReference type="Pfam" id="PF08530">
    <property type="entry name" value="PepX_C"/>
    <property type="match status" value="1"/>
</dbReference>
<dbReference type="InterPro" id="IPR029058">
    <property type="entry name" value="AB_hydrolase_fold"/>
</dbReference>